<reference evidence="1" key="2">
    <citation type="journal article" date="2015" name="Data Brief">
        <title>Shoot transcriptome of the giant reed, Arundo donax.</title>
        <authorList>
            <person name="Barrero R.A."/>
            <person name="Guerrero F.D."/>
            <person name="Moolhuijzen P."/>
            <person name="Goolsby J.A."/>
            <person name="Tidwell J."/>
            <person name="Bellgard S.E."/>
            <person name="Bellgard M.I."/>
        </authorList>
    </citation>
    <scope>NUCLEOTIDE SEQUENCE</scope>
    <source>
        <tissue evidence="1">Shoot tissue taken approximately 20 cm above the soil surface</tissue>
    </source>
</reference>
<proteinExistence type="predicted"/>
<reference evidence="1" key="1">
    <citation type="submission" date="2014-09" db="EMBL/GenBank/DDBJ databases">
        <authorList>
            <person name="Magalhaes I.L.F."/>
            <person name="Oliveira U."/>
            <person name="Santos F.R."/>
            <person name="Vidigal T.H.D.A."/>
            <person name="Brescovit A.D."/>
            <person name="Santos A.J."/>
        </authorList>
    </citation>
    <scope>NUCLEOTIDE SEQUENCE</scope>
    <source>
        <tissue evidence="1">Shoot tissue taken approximately 20 cm above the soil surface</tissue>
    </source>
</reference>
<dbReference type="AlphaFoldDB" id="A0A0A8YWU1"/>
<organism evidence="1">
    <name type="scientific">Arundo donax</name>
    <name type="common">Giant reed</name>
    <name type="synonym">Donax arundinaceus</name>
    <dbReference type="NCBI Taxonomy" id="35708"/>
    <lineage>
        <taxon>Eukaryota</taxon>
        <taxon>Viridiplantae</taxon>
        <taxon>Streptophyta</taxon>
        <taxon>Embryophyta</taxon>
        <taxon>Tracheophyta</taxon>
        <taxon>Spermatophyta</taxon>
        <taxon>Magnoliopsida</taxon>
        <taxon>Liliopsida</taxon>
        <taxon>Poales</taxon>
        <taxon>Poaceae</taxon>
        <taxon>PACMAD clade</taxon>
        <taxon>Arundinoideae</taxon>
        <taxon>Arundineae</taxon>
        <taxon>Arundo</taxon>
    </lineage>
</organism>
<sequence>MDRASSDSNHVLQPVVQ</sequence>
<accession>A0A0A8YWU1</accession>
<name>A0A0A8YWU1_ARUDO</name>
<dbReference type="EMBL" id="GBRH01268925">
    <property type="protein sequence ID" value="JAD28970.1"/>
    <property type="molecule type" value="Transcribed_RNA"/>
</dbReference>
<evidence type="ECO:0000313" key="1">
    <source>
        <dbReference type="EMBL" id="JAD28970.1"/>
    </source>
</evidence>
<protein>
    <submittedName>
        <fullName evidence="1">Uncharacterized protein</fullName>
    </submittedName>
</protein>